<dbReference type="RefSeq" id="WP_344128928.1">
    <property type="nucleotide sequence ID" value="NZ_BAAALT010000053.1"/>
</dbReference>
<evidence type="ECO:0000313" key="6">
    <source>
        <dbReference type="EMBL" id="GAA1799449.1"/>
    </source>
</evidence>
<keyword evidence="7" id="KW-1185">Reference proteome</keyword>
<gene>
    <name evidence="6" type="ORF">GCM10009682_21310</name>
</gene>
<feature type="transmembrane region" description="Helical" evidence="5">
    <location>
        <begin position="38"/>
        <end position="59"/>
    </location>
</feature>
<comment type="caution">
    <text evidence="6">The sequence shown here is derived from an EMBL/GenBank/DDBJ whole genome shotgun (WGS) entry which is preliminary data.</text>
</comment>
<name>A0ABN2LU47_9ACTN</name>
<dbReference type="InterPro" id="IPR000537">
    <property type="entry name" value="UbiA_prenyltransferase"/>
</dbReference>
<keyword evidence="3 5" id="KW-1133">Transmembrane helix</keyword>
<feature type="transmembrane region" description="Helical" evidence="5">
    <location>
        <begin position="164"/>
        <end position="186"/>
    </location>
</feature>
<feature type="transmembrane region" description="Helical" evidence="5">
    <location>
        <begin position="274"/>
        <end position="297"/>
    </location>
</feature>
<dbReference type="PANTHER" id="PTHR42723:SF1">
    <property type="entry name" value="CHLOROPHYLL SYNTHASE, CHLOROPLASTIC"/>
    <property type="match status" value="1"/>
</dbReference>
<evidence type="ECO:0000256" key="4">
    <source>
        <dbReference type="ARBA" id="ARBA00023136"/>
    </source>
</evidence>
<dbReference type="EMBL" id="BAAALT010000053">
    <property type="protein sequence ID" value="GAA1799449.1"/>
    <property type="molecule type" value="Genomic_DNA"/>
</dbReference>
<feature type="transmembrane region" description="Helical" evidence="5">
    <location>
        <begin position="192"/>
        <end position="211"/>
    </location>
</feature>
<dbReference type="InterPro" id="IPR044878">
    <property type="entry name" value="UbiA_sf"/>
</dbReference>
<dbReference type="PANTHER" id="PTHR42723">
    <property type="entry name" value="CHLOROPHYLL SYNTHASE"/>
    <property type="match status" value="1"/>
</dbReference>
<dbReference type="InterPro" id="IPR050475">
    <property type="entry name" value="Prenyltransferase_related"/>
</dbReference>
<keyword evidence="2 5" id="KW-0812">Transmembrane</keyword>
<accession>A0ABN2LU47</accession>
<feature type="transmembrane region" description="Helical" evidence="5">
    <location>
        <begin position="119"/>
        <end position="152"/>
    </location>
</feature>
<evidence type="ECO:0000313" key="7">
    <source>
        <dbReference type="Proteomes" id="UP001500218"/>
    </source>
</evidence>
<dbReference type="Gene3D" id="1.10.357.140">
    <property type="entry name" value="UbiA prenyltransferase"/>
    <property type="match status" value="1"/>
</dbReference>
<dbReference type="Gene3D" id="1.20.120.1780">
    <property type="entry name" value="UbiA prenyltransferase"/>
    <property type="match status" value="1"/>
</dbReference>
<reference evidence="6 7" key="1">
    <citation type="journal article" date="2019" name="Int. J. Syst. Evol. Microbiol.">
        <title>The Global Catalogue of Microorganisms (GCM) 10K type strain sequencing project: providing services to taxonomists for standard genome sequencing and annotation.</title>
        <authorList>
            <consortium name="The Broad Institute Genomics Platform"/>
            <consortium name="The Broad Institute Genome Sequencing Center for Infectious Disease"/>
            <person name="Wu L."/>
            <person name="Ma J."/>
        </authorList>
    </citation>
    <scope>NUCLEOTIDE SEQUENCE [LARGE SCALE GENOMIC DNA]</scope>
    <source>
        <strain evidence="6 7">JCM 13250</strain>
    </source>
</reference>
<dbReference type="CDD" id="cd13956">
    <property type="entry name" value="PT_UbiA"/>
    <property type="match status" value="1"/>
</dbReference>
<feature type="transmembrane region" description="Helical" evidence="5">
    <location>
        <begin position="244"/>
        <end position="268"/>
    </location>
</feature>
<keyword evidence="4 5" id="KW-0472">Membrane</keyword>
<protein>
    <submittedName>
        <fullName evidence="6">UbiA family prenyltransferase</fullName>
    </submittedName>
</protein>
<evidence type="ECO:0000256" key="1">
    <source>
        <dbReference type="ARBA" id="ARBA00004141"/>
    </source>
</evidence>
<dbReference type="Pfam" id="PF01040">
    <property type="entry name" value="UbiA"/>
    <property type="match status" value="1"/>
</dbReference>
<evidence type="ECO:0000256" key="2">
    <source>
        <dbReference type="ARBA" id="ARBA00022692"/>
    </source>
</evidence>
<comment type="subcellular location">
    <subcellularLocation>
        <location evidence="1">Membrane</location>
        <topology evidence="1">Multi-pass membrane protein</topology>
    </subcellularLocation>
</comment>
<evidence type="ECO:0000256" key="5">
    <source>
        <dbReference type="SAM" id="Phobius"/>
    </source>
</evidence>
<evidence type="ECO:0000256" key="3">
    <source>
        <dbReference type="ARBA" id="ARBA00022989"/>
    </source>
</evidence>
<sequence length="321" mass="32914">MSITYQPTSSPTFTLPDLNRWWGCLSLSWREARPVVQLMFQLRFLTAAALAAGGLAVATDADVTAGALARVPLAALAWLCVTWNIYLLNGINDLPEDRRNGSARPLAAGRLPLTAARRIAGGLAVAGVALAAAHSWPMVVVVAAMLGVGWLYSSGPRPQKANMAGFVAVVTAGGVLTYLAGALSVGLPAAPAGIWLPLVVLGLAMSFWMSLAGTTKDLSDVAGDRAAGRRTLPILLGDHAARQLMGVLAIGVGVTLLAASLAFAPVLLPAGVALTAGGGVVAALLIAPVAGTTRAALRRPYRAFMVSQYAVHGLVLAQCVA</sequence>
<proteinExistence type="predicted"/>
<dbReference type="Proteomes" id="UP001500218">
    <property type="component" value="Unassembled WGS sequence"/>
</dbReference>
<organism evidence="6 7">
    <name type="scientific">Luedemannella flava</name>
    <dbReference type="NCBI Taxonomy" id="349316"/>
    <lineage>
        <taxon>Bacteria</taxon>
        <taxon>Bacillati</taxon>
        <taxon>Actinomycetota</taxon>
        <taxon>Actinomycetes</taxon>
        <taxon>Micromonosporales</taxon>
        <taxon>Micromonosporaceae</taxon>
        <taxon>Luedemannella</taxon>
    </lineage>
</organism>
<feature type="transmembrane region" description="Helical" evidence="5">
    <location>
        <begin position="71"/>
        <end position="88"/>
    </location>
</feature>